<dbReference type="PANTHER" id="PTHR38045">
    <property type="entry name" value="CHROMOSOME 1, WHOLE GENOME SHOTGUN SEQUENCE"/>
    <property type="match status" value="1"/>
</dbReference>
<dbReference type="PANTHER" id="PTHR38045:SF1">
    <property type="entry name" value="HEPARINASE II_III-LIKE PROTEIN"/>
    <property type="match status" value="1"/>
</dbReference>
<evidence type="ECO:0000313" key="3">
    <source>
        <dbReference type="EMBL" id="MFD2660606.1"/>
    </source>
</evidence>
<evidence type="ECO:0000256" key="1">
    <source>
        <dbReference type="ARBA" id="ARBA00004196"/>
    </source>
</evidence>
<evidence type="ECO:0000313" key="4">
    <source>
        <dbReference type="Proteomes" id="UP001597493"/>
    </source>
</evidence>
<accession>A0ABW5QVU3</accession>
<dbReference type="Pfam" id="PF07940">
    <property type="entry name" value="Hepar_II_III_C"/>
    <property type="match status" value="1"/>
</dbReference>
<dbReference type="Gene3D" id="1.50.10.100">
    <property type="entry name" value="Chondroitin AC/alginate lyase"/>
    <property type="match status" value="1"/>
</dbReference>
<dbReference type="InterPro" id="IPR008929">
    <property type="entry name" value="Chondroitin_lyas"/>
</dbReference>
<protein>
    <submittedName>
        <fullName evidence="3">Heparinase II/III family protein</fullName>
    </submittedName>
</protein>
<dbReference type="Gene3D" id="2.70.98.70">
    <property type="match status" value="1"/>
</dbReference>
<gene>
    <name evidence="3" type="ORF">ACFSW5_10085</name>
</gene>
<reference evidence="4" key="1">
    <citation type="journal article" date="2019" name="Int. J. Syst. Evol. Microbiol.">
        <title>The Global Catalogue of Microorganisms (GCM) 10K type strain sequencing project: providing services to taxonomists for standard genome sequencing and annotation.</title>
        <authorList>
            <consortium name="The Broad Institute Genomics Platform"/>
            <consortium name="The Broad Institute Genome Sequencing Center for Infectious Disease"/>
            <person name="Wu L."/>
            <person name="Ma J."/>
        </authorList>
    </citation>
    <scope>NUCLEOTIDE SEQUENCE [LARGE SCALE GENOMIC DNA]</scope>
    <source>
        <strain evidence="4">TISTR 1827</strain>
    </source>
</reference>
<dbReference type="Proteomes" id="UP001597493">
    <property type="component" value="Unassembled WGS sequence"/>
</dbReference>
<dbReference type="SUPFAM" id="SSF48230">
    <property type="entry name" value="Chondroitin AC/alginate lyase"/>
    <property type="match status" value="1"/>
</dbReference>
<sequence>MVSEEELKRKLERLAPAGRGMYDREGGQERFWRTVRESEDYADIVGEIRREGKRLGGTPVPELTYGLFTLFEKRGTRLEYENAYFERRRRLNTYMLLALLEPEKEERLKRLYDMIWSVCGEYTWCLPAHIRTAEARGAIDLFAAETGFTLCEMRRLLGDRLPALLRDRIAQEVEERLLRPYMEAGPFGWETARHNWSAVCAGSIGAAALLLLEPSERLTAIVLKALGSMACFLEGYGDDGACLEGVGYWNYGFGYFVYFADLLKRRTEGGIDLFAHPKVRAIALFQQKCYLHGAAVANFSDSAARVPAQLGLSHYLAGLYEEFDLPPSSIRASYTDDHCSRWAPAFRNIVWCDPAKRADTWRDADYVLPDAKWVMSRHTSSCGSFGFAAKGGHNDEPHNHNDIGSFIVSAEGVQLVAELGAGEYTAAYFGDGRYGFDCNGSQGHSVPIVDGAYQAAGPDSKGEVLEASARDGEVRLKLEMASAYRLPHLSSLVRELVWRKRELPSLRLTDEFAFTAQPGSIVERIVTLCAPVVLEGPGGPEGGAGRTAGVRFADSPGTMDNARVEDSARTAGIPRIMNNACVEDSARIADNSGTMDNARIADNPGIDDARTVVTLDNTDPAGGGSATGFGTEKGRAGSLLLRGEGSGDAALIRYDAERLKPHITKRTYSNHYGRETDWYTVDFELTKPERKSRVELEFELISTERGAD</sequence>
<comment type="caution">
    <text evidence="3">The sequence shown here is derived from an EMBL/GenBank/DDBJ whole genome shotgun (WGS) entry which is preliminary data.</text>
</comment>
<dbReference type="EMBL" id="JBHUMY010000009">
    <property type="protein sequence ID" value="MFD2660606.1"/>
    <property type="molecule type" value="Genomic_DNA"/>
</dbReference>
<dbReference type="RefSeq" id="WP_379272206.1">
    <property type="nucleotide sequence ID" value="NZ_JBHUGT010000028.1"/>
</dbReference>
<evidence type="ECO:0000259" key="2">
    <source>
        <dbReference type="Pfam" id="PF07940"/>
    </source>
</evidence>
<dbReference type="InterPro" id="IPR012480">
    <property type="entry name" value="Hepar_II_III_C"/>
</dbReference>
<name>A0ABW5QVU3_9BACL</name>
<feature type="domain" description="Heparinase II/III-like C-terminal" evidence="2">
    <location>
        <begin position="388"/>
        <end position="513"/>
    </location>
</feature>
<keyword evidence="4" id="KW-1185">Reference proteome</keyword>
<proteinExistence type="predicted"/>
<comment type="subcellular location">
    <subcellularLocation>
        <location evidence="1">Cell envelope</location>
    </subcellularLocation>
</comment>
<organism evidence="3 4">
    <name type="scientific">Paenibacillus thailandensis</name>
    <dbReference type="NCBI Taxonomy" id="393250"/>
    <lineage>
        <taxon>Bacteria</taxon>
        <taxon>Bacillati</taxon>
        <taxon>Bacillota</taxon>
        <taxon>Bacilli</taxon>
        <taxon>Bacillales</taxon>
        <taxon>Paenibacillaceae</taxon>
        <taxon>Paenibacillus</taxon>
    </lineage>
</organism>